<dbReference type="InterPro" id="IPR051834">
    <property type="entry name" value="RING_finger_E3_ligase"/>
</dbReference>
<dbReference type="EMBL" id="AMGY01000007">
    <property type="protein sequence ID" value="EXJ79554.1"/>
    <property type="molecule type" value="Genomic_DNA"/>
</dbReference>
<dbReference type="eggNOG" id="KOG0800">
    <property type="taxonomic scope" value="Eukaryota"/>
</dbReference>
<keyword evidence="3" id="KW-0862">Zinc</keyword>
<keyword evidence="6" id="KW-1185">Reference proteome</keyword>
<keyword evidence="2" id="KW-0863">Zinc-finger</keyword>
<dbReference type="GO" id="GO:0005634">
    <property type="term" value="C:nucleus"/>
    <property type="evidence" value="ECO:0007669"/>
    <property type="project" value="TreeGrafter"/>
</dbReference>
<name>W9YB06_9EURO</name>
<evidence type="ECO:0000256" key="2">
    <source>
        <dbReference type="ARBA" id="ARBA00022771"/>
    </source>
</evidence>
<keyword evidence="1" id="KW-0479">Metal-binding</keyword>
<dbReference type="RefSeq" id="XP_007736128.1">
    <property type="nucleotide sequence ID" value="XM_007737938.1"/>
</dbReference>
<dbReference type="Proteomes" id="UP000019478">
    <property type="component" value="Unassembled WGS sequence"/>
</dbReference>
<dbReference type="GO" id="GO:0061630">
    <property type="term" value="F:ubiquitin protein ligase activity"/>
    <property type="evidence" value="ECO:0007669"/>
    <property type="project" value="TreeGrafter"/>
</dbReference>
<dbReference type="HOGENOM" id="CLU_1255831_0_0_1"/>
<dbReference type="Gene3D" id="3.30.40.10">
    <property type="entry name" value="Zinc/RING finger domain, C3HC4 (zinc finger)"/>
    <property type="match status" value="1"/>
</dbReference>
<dbReference type="AlphaFoldDB" id="W9YB06"/>
<reference evidence="5 6" key="1">
    <citation type="submission" date="2013-03" db="EMBL/GenBank/DDBJ databases">
        <title>The Genome Sequence of Capronia epimyces CBS 606.96.</title>
        <authorList>
            <consortium name="The Broad Institute Genomics Platform"/>
            <person name="Cuomo C."/>
            <person name="de Hoog S."/>
            <person name="Gorbushina A."/>
            <person name="Walker B."/>
            <person name="Young S.K."/>
            <person name="Zeng Q."/>
            <person name="Gargeya S."/>
            <person name="Fitzgerald M."/>
            <person name="Haas B."/>
            <person name="Abouelleil A."/>
            <person name="Allen A.W."/>
            <person name="Alvarado L."/>
            <person name="Arachchi H.M."/>
            <person name="Berlin A.M."/>
            <person name="Chapman S.B."/>
            <person name="Gainer-Dewar J."/>
            <person name="Goldberg J."/>
            <person name="Griggs A."/>
            <person name="Gujja S."/>
            <person name="Hansen M."/>
            <person name="Howarth C."/>
            <person name="Imamovic A."/>
            <person name="Ireland A."/>
            <person name="Larimer J."/>
            <person name="McCowan C."/>
            <person name="Murphy C."/>
            <person name="Pearson M."/>
            <person name="Poon T.W."/>
            <person name="Priest M."/>
            <person name="Roberts A."/>
            <person name="Saif S."/>
            <person name="Shea T."/>
            <person name="Sisk P."/>
            <person name="Sykes S."/>
            <person name="Wortman J."/>
            <person name="Nusbaum C."/>
            <person name="Birren B."/>
        </authorList>
    </citation>
    <scope>NUCLEOTIDE SEQUENCE [LARGE SCALE GENOMIC DNA]</scope>
    <source>
        <strain evidence="5 6">CBS 606.96</strain>
    </source>
</reference>
<evidence type="ECO:0000313" key="6">
    <source>
        <dbReference type="Proteomes" id="UP000019478"/>
    </source>
</evidence>
<dbReference type="PANTHER" id="PTHR45931:SF3">
    <property type="entry name" value="RING ZINC FINGER-CONTAINING PROTEIN"/>
    <property type="match status" value="1"/>
</dbReference>
<dbReference type="OrthoDB" id="8062037at2759"/>
<evidence type="ECO:0000259" key="4">
    <source>
        <dbReference type="Pfam" id="PF17123"/>
    </source>
</evidence>
<evidence type="ECO:0000313" key="5">
    <source>
        <dbReference type="EMBL" id="EXJ79554.1"/>
    </source>
</evidence>
<organism evidence="5 6">
    <name type="scientific">Capronia epimyces CBS 606.96</name>
    <dbReference type="NCBI Taxonomy" id="1182542"/>
    <lineage>
        <taxon>Eukaryota</taxon>
        <taxon>Fungi</taxon>
        <taxon>Dikarya</taxon>
        <taxon>Ascomycota</taxon>
        <taxon>Pezizomycotina</taxon>
        <taxon>Eurotiomycetes</taxon>
        <taxon>Chaetothyriomycetidae</taxon>
        <taxon>Chaetothyriales</taxon>
        <taxon>Herpotrichiellaceae</taxon>
        <taxon>Capronia</taxon>
    </lineage>
</organism>
<sequence>MAGGESLSPPDRSEWVTWEQMYRTPFEDEFDHVLTDTLGLQTRALPPNPFRPLSPFGYPDDELRGSNGPMTPGSLQDLLSLILQSMQPPAVPRPEIDGTRATGQQPYPFDLLSQLFNPGHAHHGDMVFTQEAFDRVMTQLMEQNQAGSAPPPASEEAINSLKKKNVDQEMLGTDGKAECSICMDNVELGEEMTVLPCKHWFHDRLRTRVSALNRVLRGDA</sequence>
<evidence type="ECO:0000256" key="3">
    <source>
        <dbReference type="ARBA" id="ARBA00022833"/>
    </source>
</evidence>
<accession>W9YB06</accession>
<proteinExistence type="predicted"/>
<dbReference type="PANTHER" id="PTHR45931">
    <property type="entry name" value="SI:CH211-59O9.10"/>
    <property type="match status" value="1"/>
</dbReference>
<dbReference type="SUPFAM" id="SSF57850">
    <property type="entry name" value="RING/U-box"/>
    <property type="match status" value="1"/>
</dbReference>
<protein>
    <recommendedName>
        <fullName evidence="4">RING-type domain-containing protein</fullName>
    </recommendedName>
</protein>
<dbReference type="Pfam" id="PF17123">
    <property type="entry name" value="zf-RING_11"/>
    <property type="match status" value="1"/>
</dbReference>
<dbReference type="InterPro" id="IPR013083">
    <property type="entry name" value="Znf_RING/FYVE/PHD"/>
</dbReference>
<comment type="caution">
    <text evidence="5">The sequence shown here is derived from an EMBL/GenBank/DDBJ whole genome shotgun (WGS) entry which is preliminary data.</text>
</comment>
<gene>
    <name evidence="5" type="ORF">A1O3_07833</name>
</gene>
<dbReference type="STRING" id="1182542.W9YB06"/>
<dbReference type="GO" id="GO:0008270">
    <property type="term" value="F:zinc ion binding"/>
    <property type="evidence" value="ECO:0007669"/>
    <property type="project" value="UniProtKB-KW"/>
</dbReference>
<dbReference type="GeneID" id="19171928"/>
<feature type="domain" description="RING-type" evidence="4">
    <location>
        <begin position="178"/>
        <end position="203"/>
    </location>
</feature>
<evidence type="ECO:0000256" key="1">
    <source>
        <dbReference type="ARBA" id="ARBA00022723"/>
    </source>
</evidence>
<dbReference type="GO" id="GO:0006511">
    <property type="term" value="P:ubiquitin-dependent protein catabolic process"/>
    <property type="evidence" value="ECO:0007669"/>
    <property type="project" value="TreeGrafter"/>
</dbReference>
<dbReference type="InterPro" id="IPR001841">
    <property type="entry name" value="Znf_RING"/>
</dbReference>